<reference evidence="9" key="1">
    <citation type="submission" date="2020-02" db="EMBL/GenBank/DDBJ databases">
        <authorList>
            <person name="Meier V. D."/>
        </authorList>
    </citation>
    <scope>NUCLEOTIDE SEQUENCE</scope>
    <source>
        <strain evidence="9">AVDCRST_MAG16</strain>
    </source>
</reference>
<gene>
    <name evidence="9" type="ORF">AVDCRST_MAG16-427</name>
</gene>
<dbReference type="GO" id="GO:0006817">
    <property type="term" value="P:phosphate ion transport"/>
    <property type="evidence" value="ECO:0007669"/>
    <property type="project" value="UniProtKB-KW"/>
</dbReference>
<proteinExistence type="inferred from homology"/>
<keyword evidence="4 7" id="KW-0813">Transport</keyword>
<evidence type="ECO:0000256" key="1">
    <source>
        <dbReference type="ARBA" id="ARBA00004496"/>
    </source>
</evidence>
<dbReference type="Pfam" id="PF01895">
    <property type="entry name" value="PhoU"/>
    <property type="match status" value="2"/>
</dbReference>
<evidence type="ECO:0000313" key="9">
    <source>
        <dbReference type="EMBL" id="CAA9316172.1"/>
    </source>
</evidence>
<comment type="subunit">
    <text evidence="3 7">Homodimer.</text>
</comment>
<dbReference type="AlphaFoldDB" id="A0A6J4KV25"/>
<comment type="function">
    <text evidence="7">Plays a role in the regulation of phosphate uptake.</text>
</comment>
<dbReference type="GO" id="GO:0045936">
    <property type="term" value="P:negative regulation of phosphate metabolic process"/>
    <property type="evidence" value="ECO:0007669"/>
    <property type="project" value="InterPro"/>
</dbReference>
<dbReference type="PANTHER" id="PTHR42930">
    <property type="entry name" value="PHOSPHATE-SPECIFIC TRANSPORT SYSTEM ACCESSORY PROTEIN PHOU"/>
    <property type="match status" value="1"/>
</dbReference>
<dbReference type="EMBL" id="CADCUE010000038">
    <property type="protein sequence ID" value="CAA9316172.1"/>
    <property type="molecule type" value="Genomic_DNA"/>
</dbReference>
<dbReference type="InterPro" id="IPR026022">
    <property type="entry name" value="PhoU_dom"/>
</dbReference>
<dbReference type="GO" id="GO:0005737">
    <property type="term" value="C:cytoplasm"/>
    <property type="evidence" value="ECO:0007669"/>
    <property type="project" value="UniProtKB-SubCell"/>
</dbReference>
<dbReference type="Gene3D" id="1.20.58.220">
    <property type="entry name" value="Phosphate transport system protein phou homolog 2, domain 2"/>
    <property type="match status" value="1"/>
</dbReference>
<accession>A0A6J4KV25</accession>
<comment type="similarity">
    <text evidence="2 7">Belongs to the PhoU family.</text>
</comment>
<name>A0A6J4KV25_9ACTN</name>
<feature type="domain" description="PhoU" evidence="8">
    <location>
        <begin position="18"/>
        <end position="103"/>
    </location>
</feature>
<keyword evidence="5 7" id="KW-0963">Cytoplasm</keyword>
<dbReference type="PIRSF" id="PIRSF003107">
    <property type="entry name" value="PhoU"/>
    <property type="match status" value="1"/>
</dbReference>
<dbReference type="InterPro" id="IPR038078">
    <property type="entry name" value="PhoU-like_sf"/>
</dbReference>
<keyword evidence="6 7" id="KW-0592">Phosphate transport</keyword>
<feature type="domain" description="PhoU" evidence="8">
    <location>
        <begin position="121"/>
        <end position="203"/>
    </location>
</feature>
<sequence length="217" mass="23748">MRNSYREQLDQVTDGLVAMSRLAARGVQGATVAVVRTDLVAAEAVIRGDVHVNDLYRSIDELALDLLARQQPVASDLRMLVTALRIATDLERAGDYAVHIAKIARRRHPVPVLPEQVRGTVQEMGERAASLTAEAGEVVSRRDLVLARQLLEGDDAVDALHRRLFAVVLDDRHGFGVEEVVDITLVGRYYERLADHAVAVSRAVSFLVTGEHSALTA</sequence>
<evidence type="ECO:0000256" key="7">
    <source>
        <dbReference type="PIRNR" id="PIRNR003107"/>
    </source>
</evidence>
<evidence type="ECO:0000259" key="8">
    <source>
        <dbReference type="Pfam" id="PF01895"/>
    </source>
</evidence>
<dbReference type="InterPro" id="IPR028366">
    <property type="entry name" value="PhoU"/>
</dbReference>
<dbReference type="GO" id="GO:0030643">
    <property type="term" value="P:intracellular phosphate ion homeostasis"/>
    <property type="evidence" value="ECO:0007669"/>
    <property type="project" value="InterPro"/>
</dbReference>
<dbReference type="NCBIfam" id="TIGR02135">
    <property type="entry name" value="phoU_full"/>
    <property type="match status" value="1"/>
</dbReference>
<comment type="subcellular location">
    <subcellularLocation>
        <location evidence="1 7">Cytoplasm</location>
    </subcellularLocation>
</comment>
<evidence type="ECO:0000256" key="5">
    <source>
        <dbReference type="ARBA" id="ARBA00022490"/>
    </source>
</evidence>
<protein>
    <recommendedName>
        <fullName evidence="7">Phosphate-specific transport system accessory protein PhoU</fullName>
    </recommendedName>
</protein>
<dbReference type="PANTHER" id="PTHR42930:SF3">
    <property type="entry name" value="PHOSPHATE-SPECIFIC TRANSPORT SYSTEM ACCESSORY PROTEIN PHOU"/>
    <property type="match status" value="1"/>
</dbReference>
<evidence type="ECO:0000256" key="2">
    <source>
        <dbReference type="ARBA" id="ARBA00008107"/>
    </source>
</evidence>
<evidence type="ECO:0000256" key="3">
    <source>
        <dbReference type="ARBA" id="ARBA00011738"/>
    </source>
</evidence>
<evidence type="ECO:0000256" key="6">
    <source>
        <dbReference type="ARBA" id="ARBA00022592"/>
    </source>
</evidence>
<evidence type="ECO:0000256" key="4">
    <source>
        <dbReference type="ARBA" id="ARBA00022448"/>
    </source>
</evidence>
<dbReference type="FunFam" id="1.20.58.220:FF:000004">
    <property type="entry name" value="Phosphate-specific transport system accessory protein PhoU"/>
    <property type="match status" value="1"/>
</dbReference>
<organism evidence="9">
    <name type="scientific">uncultured Frankineae bacterium</name>
    <dbReference type="NCBI Taxonomy" id="437475"/>
    <lineage>
        <taxon>Bacteria</taxon>
        <taxon>Bacillati</taxon>
        <taxon>Actinomycetota</taxon>
        <taxon>Actinomycetes</taxon>
        <taxon>Frankiales</taxon>
        <taxon>environmental samples</taxon>
    </lineage>
</organism>
<dbReference type="SUPFAM" id="SSF109755">
    <property type="entry name" value="PhoU-like"/>
    <property type="match status" value="1"/>
</dbReference>